<organism evidence="1 2">
    <name type="scientific">Kingdonia uniflora</name>
    <dbReference type="NCBI Taxonomy" id="39325"/>
    <lineage>
        <taxon>Eukaryota</taxon>
        <taxon>Viridiplantae</taxon>
        <taxon>Streptophyta</taxon>
        <taxon>Embryophyta</taxon>
        <taxon>Tracheophyta</taxon>
        <taxon>Spermatophyta</taxon>
        <taxon>Magnoliopsida</taxon>
        <taxon>Ranunculales</taxon>
        <taxon>Circaeasteraceae</taxon>
        <taxon>Kingdonia</taxon>
    </lineage>
</organism>
<proteinExistence type="predicted"/>
<name>A0A7J7N100_9MAGN</name>
<gene>
    <name evidence="1" type="ORF">GIB67_036014</name>
</gene>
<dbReference type="Proteomes" id="UP000541444">
    <property type="component" value="Unassembled WGS sequence"/>
</dbReference>
<comment type="caution">
    <text evidence="1">The sequence shown here is derived from an EMBL/GenBank/DDBJ whole genome shotgun (WGS) entry which is preliminary data.</text>
</comment>
<dbReference type="AlphaFoldDB" id="A0A7J7N100"/>
<evidence type="ECO:0000313" key="2">
    <source>
        <dbReference type="Proteomes" id="UP000541444"/>
    </source>
</evidence>
<dbReference type="EMBL" id="JACGCM010001155">
    <property type="protein sequence ID" value="KAF6160813.1"/>
    <property type="molecule type" value="Genomic_DNA"/>
</dbReference>
<keyword evidence="2" id="KW-1185">Reference proteome</keyword>
<evidence type="ECO:0000313" key="1">
    <source>
        <dbReference type="EMBL" id="KAF6160813.1"/>
    </source>
</evidence>
<protein>
    <submittedName>
        <fullName evidence="1">Uncharacterized protein</fullName>
    </submittedName>
</protein>
<reference evidence="1 2" key="1">
    <citation type="journal article" date="2020" name="IScience">
        <title>Genome Sequencing of the Endangered Kingdonia uniflora (Circaeasteraceae, Ranunculales) Reveals Potential Mechanisms of Evolutionary Specialization.</title>
        <authorList>
            <person name="Sun Y."/>
            <person name="Deng T."/>
            <person name="Zhang A."/>
            <person name="Moore M.J."/>
            <person name="Landis J.B."/>
            <person name="Lin N."/>
            <person name="Zhang H."/>
            <person name="Zhang X."/>
            <person name="Huang J."/>
            <person name="Zhang X."/>
            <person name="Sun H."/>
            <person name="Wang H."/>
        </authorList>
    </citation>
    <scope>NUCLEOTIDE SEQUENCE [LARGE SCALE GENOMIC DNA]</scope>
    <source>
        <strain evidence="1">TB1705</strain>
        <tissue evidence="1">Leaf</tissue>
    </source>
</reference>
<accession>A0A7J7N100</accession>
<sequence>LGIRLKNWKIVRTTSEVVLTKIALGPKFQRIVKWSFERPHDSFKRLWLCLFVSKFVLKGI</sequence>
<feature type="non-terminal residue" evidence="1">
    <location>
        <position position="60"/>
    </location>
</feature>